<dbReference type="EMBL" id="FZOR01000067">
    <property type="protein sequence ID" value="SNT61992.1"/>
    <property type="molecule type" value="Genomic_DNA"/>
</dbReference>
<protein>
    <submittedName>
        <fullName evidence="3">Barstar (Barnase inhibitor)</fullName>
    </submittedName>
</protein>
<comment type="similarity">
    <text evidence="1">Belongs to the barstar family.</text>
</comment>
<dbReference type="InterPro" id="IPR035905">
    <property type="entry name" value="Barstar-like_sf"/>
</dbReference>
<proteinExistence type="inferred from homology"/>
<gene>
    <name evidence="3" type="ORF">SAMN05443665_106726</name>
</gene>
<dbReference type="AlphaFoldDB" id="A0A239P4V2"/>
<feature type="domain" description="Barstar (barnase inhibitor)" evidence="2">
    <location>
        <begin position="164"/>
        <end position="224"/>
    </location>
</feature>
<accession>A0A239P4V2</accession>
<evidence type="ECO:0000313" key="4">
    <source>
        <dbReference type="Proteomes" id="UP000198318"/>
    </source>
</evidence>
<sequence length="257" mass="28544">MSVKYSVRFEESDTYIPVGDLEGFFVGRYSDDDFGALLDEETARVDFRLVRPILDGPIETLRGDIEVLVLDTEGRPMGRYGLWAAKVLAGDTPEDLVVTARTGVAPHAEARRLWDRFRVSEPRLGEWRTLQVGAREAWLEVAVLRHSESALKWESSTPSREIFMEGDDIKDVASFFCAIGEAFRGPGGYIGCSFSDLDECLVDYLKGAPVRLTWRNISVARSSLSAVLDFADGPISKFDLILDILSQNNVEVISDGA</sequence>
<evidence type="ECO:0000313" key="3">
    <source>
        <dbReference type="EMBL" id="SNT61992.1"/>
    </source>
</evidence>
<evidence type="ECO:0000256" key="1">
    <source>
        <dbReference type="ARBA" id="ARBA00006845"/>
    </source>
</evidence>
<organism evidence="3 4">
    <name type="scientific">Actinomadura meyerae</name>
    <dbReference type="NCBI Taxonomy" id="240840"/>
    <lineage>
        <taxon>Bacteria</taxon>
        <taxon>Bacillati</taxon>
        <taxon>Actinomycetota</taxon>
        <taxon>Actinomycetes</taxon>
        <taxon>Streptosporangiales</taxon>
        <taxon>Thermomonosporaceae</taxon>
        <taxon>Actinomadura</taxon>
    </lineage>
</organism>
<dbReference type="Gene3D" id="3.30.370.10">
    <property type="entry name" value="Barstar-like"/>
    <property type="match status" value="1"/>
</dbReference>
<dbReference type="Pfam" id="PF01337">
    <property type="entry name" value="Barstar"/>
    <property type="match status" value="1"/>
</dbReference>
<keyword evidence="4" id="KW-1185">Reference proteome</keyword>
<dbReference type="SUPFAM" id="SSF52038">
    <property type="entry name" value="Barstar-related"/>
    <property type="match status" value="1"/>
</dbReference>
<dbReference type="RefSeq" id="WP_179271904.1">
    <property type="nucleotide sequence ID" value="NZ_FZOR01000067.1"/>
</dbReference>
<reference evidence="3 4" key="1">
    <citation type="submission" date="2017-06" db="EMBL/GenBank/DDBJ databases">
        <authorList>
            <person name="Kim H.J."/>
            <person name="Triplett B.A."/>
        </authorList>
    </citation>
    <scope>NUCLEOTIDE SEQUENCE [LARGE SCALE GENOMIC DNA]</scope>
    <source>
        <strain evidence="3 4">DSM 44715</strain>
    </source>
</reference>
<dbReference type="InterPro" id="IPR000468">
    <property type="entry name" value="Barstar"/>
</dbReference>
<name>A0A239P4V2_9ACTN</name>
<dbReference type="Proteomes" id="UP000198318">
    <property type="component" value="Unassembled WGS sequence"/>
</dbReference>
<evidence type="ECO:0000259" key="2">
    <source>
        <dbReference type="Pfam" id="PF01337"/>
    </source>
</evidence>